<evidence type="ECO:0000313" key="3">
    <source>
        <dbReference type="Proteomes" id="UP001153269"/>
    </source>
</evidence>
<feature type="region of interest" description="Disordered" evidence="1">
    <location>
        <begin position="107"/>
        <end position="138"/>
    </location>
</feature>
<proteinExistence type="predicted"/>
<feature type="compositionally biased region" description="Pro residues" evidence="1">
    <location>
        <begin position="9"/>
        <end position="19"/>
    </location>
</feature>
<gene>
    <name evidence="2" type="ORF">PLEPLA_LOCUS43633</name>
</gene>
<evidence type="ECO:0000313" key="2">
    <source>
        <dbReference type="EMBL" id="CAB1455852.1"/>
    </source>
</evidence>
<protein>
    <submittedName>
        <fullName evidence="2">Uncharacterized protein</fullName>
    </submittedName>
</protein>
<name>A0A9N7ZAH7_PLEPL</name>
<feature type="region of interest" description="Disordered" evidence="1">
    <location>
        <begin position="1"/>
        <end position="21"/>
    </location>
</feature>
<organism evidence="2 3">
    <name type="scientific">Pleuronectes platessa</name>
    <name type="common">European plaice</name>
    <dbReference type="NCBI Taxonomy" id="8262"/>
    <lineage>
        <taxon>Eukaryota</taxon>
        <taxon>Metazoa</taxon>
        <taxon>Chordata</taxon>
        <taxon>Craniata</taxon>
        <taxon>Vertebrata</taxon>
        <taxon>Euteleostomi</taxon>
        <taxon>Actinopterygii</taxon>
        <taxon>Neopterygii</taxon>
        <taxon>Teleostei</taxon>
        <taxon>Neoteleostei</taxon>
        <taxon>Acanthomorphata</taxon>
        <taxon>Carangaria</taxon>
        <taxon>Pleuronectiformes</taxon>
        <taxon>Pleuronectoidei</taxon>
        <taxon>Pleuronectidae</taxon>
        <taxon>Pleuronectes</taxon>
    </lineage>
</organism>
<evidence type="ECO:0000256" key="1">
    <source>
        <dbReference type="SAM" id="MobiDB-lite"/>
    </source>
</evidence>
<dbReference type="AlphaFoldDB" id="A0A9N7ZAH7"/>
<keyword evidence="3" id="KW-1185">Reference proteome</keyword>
<accession>A0A9N7ZAH7</accession>
<sequence>MSLISLAPPRRPSPLPLPAHPVLRLGRQPSSYGKVRLIRPHVQYRLRGRAHDLVVVSGQADGAGPHRCHLVPAGSLPRLVALDAHTNSLGSLQSPPHLTGIHLRNVRGNHCKPTQTQREVSREELHPGKSEQQTWLES</sequence>
<feature type="compositionally biased region" description="Basic and acidic residues" evidence="1">
    <location>
        <begin position="119"/>
        <end position="129"/>
    </location>
</feature>
<reference evidence="2" key="1">
    <citation type="submission" date="2020-03" db="EMBL/GenBank/DDBJ databases">
        <authorList>
            <person name="Weist P."/>
        </authorList>
    </citation>
    <scope>NUCLEOTIDE SEQUENCE</scope>
</reference>
<comment type="caution">
    <text evidence="2">The sequence shown here is derived from an EMBL/GenBank/DDBJ whole genome shotgun (WGS) entry which is preliminary data.</text>
</comment>
<dbReference type="EMBL" id="CADEAL010004274">
    <property type="protein sequence ID" value="CAB1455852.1"/>
    <property type="molecule type" value="Genomic_DNA"/>
</dbReference>
<dbReference type="Proteomes" id="UP001153269">
    <property type="component" value="Unassembled WGS sequence"/>
</dbReference>